<feature type="compositionally biased region" description="Basic and acidic residues" evidence="1">
    <location>
        <begin position="35"/>
        <end position="63"/>
    </location>
</feature>
<dbReference type="KEGG" id="sla:SERLADRAFT_466327"/>
<dbReference type="RefSeq" id="XP_007317870.1">
    <property type="nucleotide sequence ID" value="XM_007317808.1"/>
</dbReference>
<sequence>MRETASGGESAEKGLEARQKKKRKERGNVGKNRNQSRDEGGEERLSYKARDIDVRKQRPNQEDEINKMTSYAKVNVRVNAIFCYERNRGGNRCIWDI</sequence>
<evidence type="ECO:0000256" key="1">
    <source>
        <dbReference type="SAM" id="MobiDB-lite"/>
    </source>
</evidence>
<feature type="region of interest" description="Disordered" evidence="1">
    <location>
        <begin position="1"/>
        <end position="63"/>
    </location>
</feature>
<reference evidence="2" key="1">
    <citation type="submission" date="2011-04" db="EMBL/GenBank/DDBJ databases">
        <title>Evolution of plant cell wall degrading machinery underlies the functional diversity of forest fungi.</title>
        <authorList>
            <consortium name="US DOE Joint Genome Institute (JGI-PGF)"/>
            <person name="Eastwood D.C."/>
            <person name="Floudas D."/>
            <person name="Binder M."/>
            <person name="Majcherczyk A."/>
            <person name="Schneider P."/>
            <person name="Aerts A."/>
            <person name="Asiegbu F.O."/>
            <person name="Baker S.E."/>
            <person name="Barry K."/>
            <person name="Bendiksby M."/>
            <person name="Blumentritt M."/>
            <person name="Coutinho P.M."/>
            <person name="Cullen D."/>
            <person name="Cullen D."/>
            <person name="Gathman A."/>
            <person name="Goodell B."/>
            <person name="Henrissat B."/>
            <person name="Ihrmark K."/>
            <person name="Kauserud H."/>
            <person name="Kohler A."/>
            <person name="LaButti K."/>
            <person name="Lapidus A."/>
            <person name="Lavin J.L."/>
            <person name="Lee Y.-H."/>
            <person name="Lindquist E."/>
            <person name="Lilly W."/>
            <person name="Lucas S."/>
            <person name="Morin E."/>
            <person name="Murat C."/>
            <person name="Oguiza J.A."/>
            <person name="Park J."/>
            <person name="Pisabarro A.G."/>
            <person name="Riley R."/>
            <person name="Rosling A."/>
            <person name="Salamov A."/>
            <person name="Schmidt O."/>
            <person name="Schmutz J."/>
            <person name="Skrede I."/>
            <person name="Stenlid J."/>
            <person name="Wiebenga A."/>
            <person name="Xie X."/>
            <person name="Kues U."/>
            <person name="Hibbett D.S."/>
            <person name="Hoffmeister D."/>
            <person name="Hogberg N."/>
            <person name="Martin F."/>
            <person name="Grigoriev I.V."/>
            <person name="Watkinson S.C."/>
        </authorList>
    </citation>
    <scope>NUCLEOTIDE SEQUENCE</scope>
    <source>
        <strain evidence="2">S7.9</strain>
    </source>
</reference>
<dbReference type="AlphaFoldDB" id="F8NTS8"/>
<dbReference type="EMBL" id="GL945433">
    <property type="protein sequence ID" value="EGO25748.1"/>
    <property type="molecule type" value="Genomic_DNA"/>
</dbReference>
<evidence type="ECO:0000313" key="2">
    <source>
        <dbReference type="EMBL" id="EGO25748.1"/>
    </source>
</evidence>
<dbReference type="Proteomes" id="UP000008064">
    <property type="component" value="Unassembled WGS sequence"/>
</dbReference>
<dbReference type="HOGENOM" id="CLU_2347990_0_0_1"/>
<gene>
    <name evidence="2" type="ORF">SERLADRAFT_466327</name>
</gene>
<protein>
    <submittedName>
        <fullName evidence="2">Uncharacterized protein</fullName>
    </submittedName>
</protein>
<name>F8NTS8_SERL9</name>
<accession>F8NTS8</accession>
<organism>
    <name type="scientific">Serpula lacrymans var. lacrymans (strain S7.9)</name>
    <name type="common">Dry rot fungus</name>
    <dbReference type="NCBI Taxonomy" id="578457"/>
    <lineage>
        <taxon>Eukaryota</taxon>
        <taxon>Fungi</taxon>
        <taxon>Dikarya</taxon>
        <taxon>Basidiomycota</taxon>
        <taxon>Agaricomycotina</taxon>
        <taxon>Agaricomycetes</taxon>
        <taxon>Agaricomycetidae</taxon>
        <taxon>Boletales</taxon>
        <taxon>Coniophorineae</taxon>
        <taxon>Serpulaceae</taxon>
        <taxon>Serpula</taxon>
    </lineage>
</organism>
<dbReference type="GeneID" id="18819049"/>
<proteinExistence type="predicted"/>